<evidence type="ECO:0000313" key="2">
    <source>
        <dbReference type="EMBL" id="TFY69661.1"/>
    </source>
</evidence>
<reference evidence="2 3" key="1">
    <citation type="submission" date="2019-02" db="EMBL/GenBank/DDBJ databases">
        <title>Genome sequencing of the rare red list fungi Dentipellis fragilis.</title>
        <authorList>
            <person name="Buettner E."/>
            <person name="Kellner H."/>
        </authorList>
    </citation>
    <scope>NUCLEOTIDE SEQUENCE [LARGE SCALE GENOMIC DNA]</scope>
    <source>
        <strain evidence="2 3">DSM 105465</strain>
    </source>
</reference>
<evidence type="ECO:0000313" key="3">
    <source>
        <dbReference type="Proteomes" id="UP000298327"/>
    </source>
</evidence>
<dbReference type="Pfam" id="PF12937">
    <property type="entry name" value="F-box-like"/>
    <property type="match status" value="1"/>
</dbReference>
<dbReference type="EMBL" id="SEOQ01000131">
    <property type="protein sequence ID" value="TFY69661.1"/>
    <property type="molecule type" value="Genomic_DNA"/>
</dbReference>
<sequence length="584" mass="66419">MEVESLPGEPQRVCQKSETWLSLSRTRLETLSTISASSDPESIERARAFLEREIQDVYSAAAALRSRRNMIPRINRLPPEVLAQVFAWLQVDDPLQFNSSRHHQLDMRQRNIGWVRASHVCRFWRQAALEYPALWSTMPLTLSKWMKEAFVRSKEAPLVLRYVRSGAAGDESLFLALAELRRIKVLDLNGVASEESLELIHDYLVQPAPLLETAKLACLRVLRYGDAEPIPDNLFGGYTPRLLSLILSHYQISWQLPILRSRTLVHLEIRRPSGRRPTMIEILAGLQNLPQLDTLALERALPTPLQEDEVPQEFAHQLNLPNLTLLTVIDEVHSCAHFLSRIVFPRAARVNLHCKCDTVEGGADKVSAILPFITAQTYPYGVMPDDYRPIHALLISDSRPDLTLRAWDTVDIDDIQRYAFRPAKLSVVLSSTHTNPATLDGVVDLCTSMHLQDLKMLDIHVPSIRITVEEWARLFGEAKQVVRASVSGFAAGTFVQYLAAQPLSYIPFPKLQILTLKNVDFQKDNWHEECAKYLTERNAHCGQLRQLRLECCKTTKEWVDSLGREVGEIIWDEDTKGTIYQIDS</sequence>
<dbReference type="InterPro" id="IPR001810">
    <property type="entry name" value="F-box_dom"/>
</dbReference>
<dbReference type="SUPFAM" id="SSF81383">
    <property type="entry name" value="F-box domain"/>
    <property type="match status" value="1"/>
</dbReference>
<dbReference type="Gene3D" id="1.20.1280.50">
    <property type="match status" value="1"/>
</dbReference>
<keyword evidence="3" id="KW-1185">Reference proteome</keyword>
<evidence type="ECO:0000259" key="1">
    <source>
        <dbReference type="Pfam" id="PF12937"/>
    </source>
</evidence>
<feature type="domain" description="F-box" evidence="1">
    <location>
        <begin position="74"/>
        <end position="137"/>
    </location>
</feature>
<comment type="caution">
    <text evidence="2">The sequence shown here is derived from an EMBL/GenBank/DDBJ whole genome shotgun (WGS) entry which is preliminary data.</text>
</comment>
<proteinExistence type="predicted"/>
<protein>
    <recommendedName>
        <fullName evidence="1">F-box domain-containing protein</fullName>
    </recommendedName>
</protein>
<name>A0A4Y9Z772_9AGAM</name>
<dbReference type="Gene3D" id="3.80.10.10">
    <property type="entry name" value="Ribonuclease Inhibitor"/>
    <property type="match status" value="1"/>
</dbReference>
<organism evidence="2 3">
    <name type="scientific">Dentipellis fragilis</name>
    <dbReference type="NCBI Taxonomy" id="205917"/>
    <lineage>
        <taxon>Eukaryota</taxon>
        <taxon>Fungi</taxon>
        <taxon>Dikarya</taxon>
        <taxon>Basidiomycota</taxon>
        <taxon>Agaricomycotina</taxon>
        <taxon>Agaricomycetes</taxon>
        <taxon>Russulales</taxon>
        <taxon>Hericiaceae</taxon>
        <taxon>Dentipellis</taxon>
    </lineage>
</organism>
<dbReference type="InterPro" id="IPR032675">
    <property type="entry name" value="LRR_dom_sf"/>
</dbReference>
<gene>
    <name evidence="2" type="ORF">EVG20_g3049</name>
</gene>
<dbReference type="InterPro" id="IPR036047">
    <property type="entry name" value="F-box-like_dom_sf"/>
</dbReference>
<accession>A0A4Y9Z772</accession>
<dbReference type="STRING" id="205917.A0A4Y9Z772"/>
<dbReference type="Proteomes" id="UP000298327">
    <property type="component" value="Unassembled WGS sequence"/>
</dbReference>
<dbReference type="AlphaFoldDB" id="A0A4Y9Z772"/>
<dbReference type="OrthoDB" id="3172239at2759"/>
<dbReference type="SUPFAM" id="SSF52047">
    <property type="entry name" value="RNI-like"/>
    <property type="match status" value="1"/>
</dbReference>